<gene>
    <name evidence="11" type="ORF">H0921_14015</name>
</gene>
<proteinExistence type="predicted"/>
<keyword evidence="9" id="KW-0812">Transmembrane</keyword>
<protein>
    <recommendedName>
        <fullName evidence="1">non-specific serine/threonine protein kinase</fullName>
        <ecNumber evidence="1">2.7.11.1</ecNumber>
    </recommendedName>
</protein>
<keyword evidence="5 11" id="KW-0418">Kinase</keyword>
<feature type="transmembrane region" description="Helical" evidence="9">
    <location>
        <begin position="776"/>
        <end position="800"/>
    </location>
</feature>
<evidence type="ECO:0000256" key="3">
    <source>
        <dbReference type="ARBA" id="ARBA00022679"/>
    </source>
</evidence>
<dbReference type="SUPFAM" id="SSF56112">
    <property type="entry name" value="Protein kinase-like (PK-like)"/>
    <property type="match status" value="1"/>
</dbReference>
<keyword evidence="9" id="KW-1133">Transmembrane helix</keyword>
<dbReference type="InterPro" id="IPR017441">
    <property type="entry name" value="Protein_kinase_ATP_BS"/>
</dbReference>
<organism evidence="11 12">
    <name type="scientific">Thermogemmata fonticola</name>
    <dbReference type="NCBI Taxonomy" id="2755323"/>
    <lineage>
        <taxon>Bacteria</taxon>
        <taxon>Pseudomonadati</taxon>
        <taxon>Planctomycetota</taxon>
        <taxon>Planctomycetia</taxon>
        <taxon>Gemmatales</taxon>
        <taxon>Gemmataceae</taxon>
        <taxon>Thermogemmata</taxon>
    </lineage>
</organism>
<dbReference type="EMBL" id="JACEFB010000012">
    <property type="protein sequence ID" value="MBA2227274.1"/>
    <property type="molecule type" value="Genomic_DNA"/>
</dbReference>
<comment type="caution">
    <text evidence="11">The sequence shown here is derived from an EMBL/GenBank/DDBJ whole genome shotgun (WGS) entry which is preliminary data.</text>
</comment>
<evidence type="ECO:0000256" key="4">
    <source>
        <dbReference type="ARBA" id="ARBA00022741"/>
    </source>
</evidence>
<dbReference type="Gene3D" id="1.10.510.10">
    <property type="entry name" value="Transferase(Phosphotransferase) domain 1"/>
    <property type="match status" value="1"/>
</dbReference>
<evidence type="ECO:0000256" key="6">
    <source>
        <dbReference type="ARBA" id="ARBA00022840"/>
    </source>
</evidence>
<dbReference type="SMART" id="SM00220">
    <property type="entry name" value="S_TKc"/>
    <property type="match status" value="1"/>
</dbReference>
<dbReference type="GO" id="GO:0004674">
    <property type="term" value="F:protein serine/threonine kinase activity"/>
    <property type="evidence" value="ECO:0007669"/>
    <property type="project" value="UniProtKB-KW"/>
</dbReference>
<dbReference type="Proteomes" id="UP000542342">
    <property type="component" value="Unassembled WGS sequence"/>
</dbReference>
<reference evidence="11 12" key="1">
    <citation type="submission" date="2020-07" db="EMBL/GenBank/DDBJ databases">
        <title>Thermogemmata thermophila gen. nov., sp. nov., a novel moderate thermophilic planctomycete from a Kamchatka hot spring.</title>
        <authorList>
            <person name="Elcheninov A.G."/>
            <person name="Podosokorskaya O.A."/>
            <person name="Kovaleva O.L."/>
            <person name="Novikov A."/>
            <person name="Bonch-Osmolovskaya E.A."/>
            <person name="Toshchakov S.V."/>
            <person name="Kublanov I.V."/>
        </authorList>
    </citation>
    <scope>NUCLEOTIDE SEQUENCE [LARGE SCALE GENOMIC DNA]</scope>
    <source>
        <strain evidence="11 12">2918</strain>
    </source>
</reference>
<feature type="transmembrane region" description="Helical" evidence="9">
    <location>
        <begin position="565"/>
        <end position="585"/>
    </location>
</feature>
<feature type="domain" description="Protein kinase" evidence="10">
    <location>
        <begin position="160"/>
        <end position="441"/>
    </location>
</feature>
<dbReference type="FunFam" id="1.10.510.10:FF:000021">
    <property type="entry name" value="Serine/threonine protein kinase"/>
    <property type="match status" value="1"/>
</dbReference>
<sequence>MNTVGVNLCPYCRSSLEPPGSTVVVDSSSPLTASPAGGEDKAFWEQPTQVLPASVIRLRCPVCGRTLQQSREADWEGVPGTFPPKAADGVPPSEAQHVTPRGVAASAPAPGNDFPASAKLSNQTGGVLAPEDSPKPSPASPSFTCKGGQASVPPVQIPGYVIEGVIGSGGMGTVYLARQLSLDRHVALKVMSTRWLHDPVFLARFTREAYAAAQLSHPNIVQIYDIGEADGVPFFSMEYVRGRSLSDLVRRQGRLDPQTAVSYILQAARGLHHAHSRGLIHRDVKPDNLLLDENGLIKVADLGLVKTPHGELTPRTPHPRQPDYAEWATTPEMTGAQIALGTPAYMSPEQCRDAASVDHRSDIYSLGCTLYVLLTGRPPFEGSSAGELMSKHAYEPPPPPEQWVPRLPRELSAILLRMMAKDPAERYQTMEEVIQALEGWLGLPPPGQFLPRPEHIDQVEAWAKQFRRSPAARRRKRVLVAACSAWAVTELLLLFFAEPAWAVGWCSLLLHTALSYFVIHGWHTRGPLFSRVRRSVLAIAWSDWFLVVIGLLLFCVLLAVLGIFWVWWGFALIGQGVAGLIYYLLDRPVFRERCRPLEACERLLRRLRNQGIAEEQLRLFVARYAGRKWEEFFEALFGYEAKLEVRARLGAVSYSSYRERYAAWREPLIAWLDRWEAQRQMLRERSWLIRWEKARLVADGEKAEVAAVKAQQTAEALMQRAEHLRAGERPWLSSSLSLTLPVSSQSLMGSSLFLSYPSLTSSTPANISRPSWSDRLVALLLGTGTRCLLAAFLLAAWSLWVYQNAGAYRSVHVSETSTIIGVGEALWQYLKHPKEPLRVSGIPAELTSWVDGWNIGVAALLLLVSLFYRGHVMGLFVLLGAAVTAWGAHYGIRAPEPLRPEHTALILGTTLTLLGLRCARF</sequence>
<accession>A0A7V9ACP9</accession>
<evidence type="ECO:0000259" key="10">
    <source>
        <dbReference type="PROSITE" id="PS50011"/>
    </source>
</evidence>
<feature type="binding site" evidence="7">
    <location>
        <position position="189"/>
    </location>
    <ligand>
        <name>ATP</name>
        <dbReference type="ChEBI" id="CHEBI:30616"/>
    </ligand>
</feature>
<name>A0A7V9ACP9_9BACT</name>
<dbReference type="PROSITE" id="PS00108">
    <property type="entry name" value="PROTEIN_KINASE_ST"/>
    <property type="match status" value="1"/>
</dbReference>
<evidence type="ECO:0000256" key="5">
    <source>
        <dbReference type="ARBA" id="ARBA00022777"/>
    </source>
</evidence>
<evidence type="ECO:0000256" key="9">
    <source>
        <dbReference type="SAM" id="Phobius"/>
    </source>
</evidence>
<keyword evidence="2" id="KW-0723">Serine/threonine-protein kinase</keyword>
<feature type="transmembrane region" description="Helical" evidence="9">
    <location>
        <begin position="875"/>
        <end position="892"/>
    </location>
</feature>
<dbReference type="PROSITE" id="PS50011">
    <property type="entry name" value="PROTEIN_KINASE_DOM"/>
    <property type="match status" value="1"/>
</dbReference>
<feature type="region of interest" description="Disordered" evidence="8">
    <location>
        <begin position="69"/>
        <end position="147"/>
    </location>
</feature>
<dbReference type="PROSITE" id="PS00107">
    <property type="entry name" value="PROTEIN_KINASE_ATP"/>
    <property type="match status" value="1"/>
</dbReference>
<evidence type="ECO:0000256" key="1">
    <source>
        <dbReference type="ARBA" id="ARBA00012513"/>
    </source>
</evidence>
<feature type="transmembrane region" description="Helical" evidence="9">
    <location>
        <begin position="852"/>
        <end position="868"/>
    </location>
</feature>
<keyword evidence="4 7" id="KW-0547">Nucleotide-binding</keyword>
<dbReference type="InterPro" id="IPR011009">
    <property type="entry name" value="Kinase-like_dom_sf"/>
</dbReference>
<feature type="transmembrane region" description="Helical" evidence="9">
    <location>
        <begin position="904"/>
        <end position="919"/>
    </location>
</feature>
<dbReference type="AlphaFoldDB" id="A0A7V9ACP9"/>
<dbReference type="PANTHER" id="PTHR43289">
    <property type="entry name" value="MITOGEN-ACTIVATED PROTEIN KINASE KINASE KINASE 20-RELATED"/>
    <property type="match status" value="1"/>
</dbReference>
<dbReference type="Pfam" id="PF00069">
    <property type="entry name" value="Pkinase"/>
    <property type="match status" value="1"/>
</dbReference>
<dbReference type="PANTHER" id="PTHR43289:SF6">
    <property type="entry name" value="SERINE_THREONINE-PROTEIN KINASE NEKL-3"/>
    <property type="match status" value="1"/>
</dbReference>
<evidence type="ECO:0000256" key="7">
    <source>
        <dbReference type="PROSITE-ProRule" id="PRU10141"/>
    </source>
</evidence>
<dbReference type="RefSeq" id="WP_194539137.1">
    <property type="nucleotide sequence ID" value="NZ_JACEFB010000012.1"/>
</dbReference>
<keyword evidence="3" id="KW-0808">Transferase</keyword>
<dbReference type="InterPro" id="IPR000719">
    <property type="entry name" value="Prot_kinase_dom"/>
</dbReference>
<dbReference type="Gene3D" id="3.30.200.20">
    <property type="entry name" value="Phosphorylase Kinase, domain 1"/>
    <property type="match status" value="1"/>
</dbReference>
<dbReference type="EC" id="2.7.11.1" evidence="1"/>
<dbReference type="CDD" id="cd14014">
    <property type="entry name" value="STKc_PknB_like"/>
    <property type="match status" value="1"/>
</dbReference>
<evidence type="ECO:0000256" key="2">
    <source>
        <dbReference type="ARBA" id="ARBA00022527"/>
    </source>
</evidence>
<dbReference type="GO" id="GO:0005524">
    <property type="term" value="F:ATP binding"/>
    <property type="evidence" value="ECO:0007669"/>
    <property type="project" value="UniProtKB-UniRule"/>
</dbReference>
<evidence type="ECO:0000256" key="8">
    <source>
        <dbReference type="SAM" id="MobiDB-lite"/>
    </source>
</evidence>
<dbReference type="InterPro" id="IPR008271">
    <property type="entry name" value="Ser/Thr_kinase_AS"/>
</dbReference>
<keyword evidence="6 7" id="KW-0067">ATP-binding</keyword>
<feature type="transmembrane region" description="Helical" evidence="9">
    <location>
        <begin position="535"/>
        <end position="559"/>
    </location>
</feature>
<evidence type="ECO:0000313" key="11">
    <source>
        <dbReference type="EMBL" id="MBA2227274.1"/>
    </source>
</evidence>
<keyword evidence="12" id="KW-1185">Reference proteome</keyword>
<evidence type="ECO:0000313" key="12">
    <source>
        <dbReference type="Proteomes" id="UP000542342"/>
    </source>
</evidence>
<keyword evidence="9" id="KW-0472">Membrane</keyword>
<feature type="transmembrane region" description="Helical" evidence="9">
    <location>
        <begin position="502"/>
        <end position="523"/>
    </location>
</feature>